<name>A0AAV5G1I1_ELECO</name>
<dbReference type="AlphaFoldDB" id="A0AAV5G1I1"/>
<proteinExistence type="predicted"/>
<keyword evidence="2" id="KW-1185">Reference proteome</keyword>
<sequence length="97" mass="11168">MVRLNDGTDLSPRFTCATAKVEVVNDDDDGEEIFIRLEDQIDAYNVREKVWRTVNVSKRADVLMHRESVLPPETSFGKEVQVLTPQRDIFGDIHYCL</sequence>
<organism evidence="1 2">
    <name type="scientific">Eleusine coracana subsp. coracana</name>
    <dbReference type="NCBI Taxonomy" id="191504"/>
    <lineage>
        <taxon>Eukaryota</taxon>
        <taxon>Viridiplantae</taxon>
        <taxon>Streptophyta</taxon>
        <taxon>Embryophyta</taxon>
        <taxon>Tracheophyta</taxon>
        <taxon>Spermatophyta</taxon>
        <taxon>Magnoliopsida</taxon>
        <taxon>Liliopsida</taxon>
        <taxon>Poales</taxon>
        <taxon>Poaceae</taxon>
        <taxon>PACMAD clade</taxon>
        <taxon>Chloridoideae</taxon>
        <taxon>Cynodonteae</taxon>
        <taxon>Eleusininae</taxon>
        <taxon>Eleusine</taxon>
    </lineage>
</organism>
<reference evidence="1" key="2">
    <citation type="submission" date="2021-12" db="EMBL/GenBank/DDBJ databases">
        <title>Resequencing data analysis of finger millet.</title>
        <authorList>
            <person name="Hatakeyama M."/>
            <person name="Aluri S."/>
            <person name="Balachadran M.T."/>
            <person name="Sivarajan S.R."/>
            <person name="Poveda L."/>
            <person name="Shimizu-Inatsugi R."/>
            <person name="Schlapbach R."/>
            <person name="Sreeman S.M."/>
            <person name="Shimizu K.K."/>
        </authorList>
    </citation>
    <scope>NUCLEOTIDE SEQUENCE</scope>
</reference>
<reference evidence="1" key="1">
    <citation type="journal article" date="2018" name="DNA Res.">
        <title>Multiple hybrid de novo genome assembly of finger millet, an orphan allotetraploid crop.</title>
        <authorList>
            <person name="Hatakeyama M."/>
            <person name="Aluri S."/>
            <person name="Balachadran M.T."/>
            <person name="Sivarajan S.R."/>
            <person name="Patrignani A."/>
            <person name="Gruter S."/>
            <person name="Poveda L."/>
            <person name="Shimizu-Inatsugi R."/>
            <person name="Baeten J."/>
            <person name="Francoijs K.J."/>
            <person name="Nataraja K.N."/>
            <person name="Reddy Y.A.N."/>
            <person name="Phadnis S."/>
            <person name="Ravikumar R.L."/>
            <person name="Schlapbach R."/>
            <person name="Sreeman S.M."/>
            <person name="Shimizu K.K."/>
        </authorList>
    </citation>
    <scope>NUCLEOTIDE SEQUENCE</scope>
</reference>
<comment type="caution">
    <text evidence="1">The sequence shown here is derived from an EMBL/GenBank/DDBJ whole genome shotgun (WGS) entry which is preliminary data.</text>
</comment>
<protein>
    <submittedName>
        <fullName evidence="1">Uncharacterized protein</fullName>
    </submittedName>
</protein>
<accession>A0AAV5G1I1</accession>
<dbReference type="Proteomes" id="UP001054889">
    <property type="component" value="Unassembled WGS sequence"/>
</dbReference>
<evidence type="ECO:0000313" key="2">
    <source>
        <dbReference type="Proteomes" id="UP001054889"/>
    </source>
</evidence>
<dbReference type="EMBL" id="BQKI01000199">
    <property type="protein sequence ID" value="GJN40807.1"/>
    <property type="molecule type" value="Genomic_DNA"/>
</dbReference>
<evidence type="ECO:0000313" key="1">
    <source>
        <dbReference type="EMBL" id="GJN40807.1"/>
    </source>
</evidence>
<gene>
    <name evidence="1" type="primary">gn00110</name>
    <name evidence="1" type="ORF">PR202_gn00110</name>
</gene>